<dbReference type="Pfam" id="PF05649">
    <property type="entry name" value="Peptidase_M13_N"/>
    <property type="match status" value="1"/>
</dbReference>
<dbReference type="InterPro" id="IPR018497">
    <property type="entry name" value="Peptidase_M13_C"/>
</dbReference>
<dbReference type="GO" id="GO:0016485">
    <property type="term" value="P:protein processing"/>
    <property type="evidence" value="ECO:0007669"/>
    <property type="project" value="TreeGrafter"/>
</dbReference>
<feature type="compositionally biased region" description="Low complexity" evidence="8">
    <location>
        <begin position="850"/>
        <end position="860"/>
    </location>
</feature>
<dbReference type="STRING" id="53326.A0A016VKY3"/>
<evidence type="ECO:0000256" key="8">
    <source>
        <dbReference type="SAM" id="MobiDB-lite"/>
    </source>
</evidence>
<dbReference type="OrthoDB" id="6475849at2759"/>
<dbReference type="Proteomes" id="UP000024635">
    <property type="component" value="Unassembled WGS sequence"/>
</dbReference>
<evidence type="ECO:0000313" key="12">
    <source>
        <dbReference type="EMBL" id="EYC27951.1"/>
    </source>
</evidence>
<feature type="domain" description="Peptidase M13 N-terminal" evidence="11">
    <location>
        <begin position="175"/>
        <end position="568"/>
    </location>
</feature>
<evidence type="ECO:0000259" key="11">
    <source>
        <dbReference type="Pfam" id="PF05649"/>
    </source>
</evidence>
<evidence type="ECO:0000256" key="1">
    <source>
        <dbReference type="ARBA" id="ARBA00001947"/>
    </source>
</evidence>
<feature type="region of interest" description="Disordered" evidence="8">
    <location>
        <begin position="839"/>
        <end position="860"/>
    </location>
</feature>
<feature type="domain" description="Peptidase M13 C-terminal" evidence="10">
    <location>
        <begin position="630"/>
        <end position="806"/>
    </location>
</feature>
<keyword evidence="13" id="KW-1185">Reference proteome</keyword>
<dbReference type="Pfam" id="PF01431">
    <property type="entry name" value="Peptidase_M13"/>
    <property type="match status" value="1"/>
</dbReference>
<dbReference type="GO" id="GO:0004222">
    <property type="term" value="F:metalloendopeptidase activity"/>
    <property type="evidence" value="ECO:0007669"/>
    <property type="project" value="InterPro"/>
</dbReference>
<comment type="caution">
    <text evidence="12">The sequence shown here is derived from an EMBL/GenBank/DDBJ whole genome shotgun (WGS) entry which is preliminary data.</text>
</comment>
<reference evidence="13" key="1">
    <citation type="journal article" date="2015" name="Nat. Genet.">
        <title>The genome and transcriptome of the zoonotic hookworm Ancylostoma ceylanicum identify infection-specific gene families.</title>
        <authorList>
            <person name="Schwarz E.M."/>
            <person name="Hu Y."/>
            <person name="Antoshechkin I."/>
            <person name="Miller M.M."/>
            <person name="Sternberg P.W."/>
            <person name="Aroian R.V."/>
        </authorList>
    </citation>
    <scope>NUCLEOTIDE SEQUENCE</scope>
    <source>
        <strain evidence="13">HY135</strain>
    </source>
</reference>
<name>A0A016VKY3_9BILA</name>
<evidence type="ECO:0000256" key="2">
    <source>
        <dbReference type="ARBA" id="ARBA00007357"/>
    </source>
</evidence>
<accession>A0A016VKY3</accession>
<dbReference type="EMBL" id="JARK01001344">
    <property type="protein sequence ID" value="EYC27951.1"/>
    <property type="molecule type" value="Genomic_DNA"/>
</dbReference>
<keyword evidence="5" id="KW-0378">Hydrolase</keyword>
<dbReference type="PANTHER" id="PTHR11733:SF167">
    <property type="entry name" value="FI17812P1-RELATED"/>
    <property type="match status" value="1"/>
</dbReference>
<sequence>MVNIRGENKTDHNLPGKLVHSRRFKGIARNFWNIHVRFLGMICYSKQGRGVPYFFGNYTFARNNCGIVPLRISMGEMEREECRPNSQPIIGNPRIVVVLASLFLATLIVAVCSVVLVILLNDGFSALTGNLASCSSRSTSFNCSAFTQNTSLCLSERCVQLAANYLNNMNHRANPCTDFYSFACGRYAEHKIVPEHAKKITVLHEMKRDLDRHLKGILENSTRKNATRAMNLAQTYYDSCMNEQAQNEMGTLPLLSLISQLGGWELLTNARFDSADYHWEMSAGQLAAVGVDGLIKIFVHNSFENSDKQILMFCPPKLFLEKKKFYRGAPSSNVFLGYYREYILSLLQLLGVDMEDDAGMIKYQVNDIIDLERRIANLSRSDSLRNHSAINNLMTYRDFRERYPEIRWSLFFNEELRANLGVLEDDMMVNVVDVGYFDGLSALIKSKPLSSINNYMMWRLVSTFDMYLPQLYRVPAQKFQASMYGATAEVPQWENCVREVAENLAMPLSTAYASSYFSVDDREKAEEMIADLKRSMERLLIEADWMDDTTRSAALKKLERMGHKIGFPDTLLNESAVMAPYEGVQMSTNRYFDNALQLKRAAVRDVLSRLRKPPSKDEWASPVIAVDAFHYFTGNEIIFPAAILQFPMFVPEAPFYVNYAAIGLGIGHEITHGYDDLGAQYDDLGNLRRWWDLATLETFQKKRQCFINQYSRQIEPVTQRNVDGRLTIGENIADNGGLRVAYEAYRMRSLREPDSAALPGLSAFSPQQLFFVAYANTWCEAVKSSSINYIMDTDVHALGMFSVSAVRLLMPTLRSPEIQTFVVLCENLDVEGATGHLREELPTSYKHPKTSTTWTPKKTQ</sequence>
<dbReference type="InterPro" id="IPR042089">
    <property type="entry name" value="Peptidase_M13_dom_2"/>
</dbReference>
<dbReference type="Gene3D" id="3.40.390.10">
    <property type="entry name" value="Collagenase (Catalytic Domain)"/>
    <property type="match status" value="1"/>
</dbReference>
<dbReference type="Gene3D" id="1.10.1380.10">
    <property type="entry name" value="Neutral endopeptidase , domain2"/>
    <property type="match status" value="1"/>
</dbReference>
<evidence type="ECO:0000256" key="5">
    <source>
        <dbReference type="ARBA" id="ARBA00022801"/>
    </source>
</evidence>
<dbReference type="PROSITE" id="PS51885">
    <property type="entry name" value="NEPRILYSIN"/>
    <property type="match status" value="1"/>
</dbReference>
<dbReference type="AlphaFoldDB" id="A0A016VKY3"/>
<dbReference type="InterPro" id="IPR024079">
    <property type="entry name" value="MetalloPept_cat_dom_sf"/>
</dbReference>
<keyword evidence="9" id="KW-0812">Transmembrane</keyword>
<evidence type="ECO:0000256" key="7">
    <source>
        <dbReference type="ARBA" id="ARBA00023049"/>
    </source>
</evidence>
<proteinExistence type="inferred from homology"/>
<keyword evidence="9" id="KW-1133">Transmembrane helix</keyword>
<dbReference type="PRINTS" id="PR00786">
    <property type="entry name" value="NEPRILYSIN"/>
</dbReference>
<dbReference type="SUPFAM" id="SSF55486">
    <property type="entry name" value="Metalloproteases ('zincins'), catalytic domain"/>
    <property type="match status" value="1"/>
</dbReference>
<evidence type="ECO:0000313" key="13">
    <source>
        <dbReference type="Proteomes" id="UP000024635"/>
    </source>
</evidence>
<protein>
    <recommendedName>
        <fullName evidence="14">Peptidase family M13</fullName>
    </recommendedName>
</protein>
<evidence type="ECO:0008006" key="14">
    <source>
        <dbReference type="Google" id="ProtNLM"/>
    </source>
</evidence>
<organism evidence="12 13">
    <name type="scientific">Ancylostoma ceylanicum</name>
    <dbReference type="NCBI Taxonomy" id="53326"/>
    <lineage>
        <taxon>Eukaryota</taxon>
        <taxon>Metazoa</taxon>
        <taxon>Ecdysozoa</taxon>
        <taxon>Nematoda</taxon>
        <taxon>Chromadorea</taxon>
        <taxon>Rhabditida</taxon>
        <taxon>Rhabditina</taxon>
        <taxon>Rhabditomorpha</taxon>
        <taxon>Strongyloidea</taxon>
        <taxon>Ancylostomatidae</taxon>
        <taxon>Ancylostomatinae</taxon>
        <taxon>Ancylostoma</taxon>
    </lineage>
</organism>
<keyword evidence="4" id="KW-0479">Metal-binding</keyword>
<evidence type="ECO:0000256" key="4">
    <source>
        <dbReference type="ARBA" id="ARBA00022723"/>
    </source>
</evidence>
<dbReference type="GO" id="GO:0005886">
    <property type="term" value="C:plasma membrane"/>
    <property type="evidence" value="ECO:0007669"/>
    <property type="project" value="TreeGrafter"/>
</dbReference>
<evidence type="ECO:0000256" key="6">
    <source>
        <dbReference type="ARBA" id="ARBA00022833"/>
    </source>
</evidence>
<dbReference type="InterPro" id="IPR000718">
    <property type="entry name" value="Peptidase_M13"/>
</dbReference>
<dbReference type="CDD" id="cd08662">
    <property type="entry name" value="M13"/>
    <property type="match status" value="1"/>
</dbReference>
<comment type="cofactor">
    <cofactor evidence="1">
        <name>Zn(2+)</name>
        <dbReference type="ChEBI" id="CHEBI:29105"/>
    </cofactor>
</comment>
<keyword evidence="7" id="KW-0482">Metalloprotease</keyword>
<dbReference type="GO" id="GO:0046872">
    <property type="term" value="F:metal ion binding"/>
    <property type="evidence" value="ECO:0007669"/>
    <property type="project" value="UniProtKB-KW"/>
</dbReference>
<evidence type="ECO:0000256" key="9">
    <source>
        <dbReference type="SAM" id="Phobius"/>
    </source>
</evidence>
<dbReference type="PANTHER" id="PTHR11733">
    <property type="entry name" value="ZINC METALLOPROTEASE FAMILY M13 NEPRILYSIN-RELATED"/>
    <property type="match status" value="1"/>
</dbReference>
<evidence type="ECO:0000256" key="3">
    <source>
        <dbReference type="ARBA" id="ARBA00022670"/>
    </source>
</evidence>
<keyword evidence="3" id="KW-0645">Protease</keyword>
<gene>
    <name evidence="12" type="primary">Acey_s0008.g265</name>
    <name evidence="12" type="synonym">Acey-F26G1.6</name>
    <name evidence="12" type="ORF">Y032_0008g265</name>
</gene>
<keyword evidence="6" id="KW-0862">Zinc</keyword>
<evidence type="ECO:0000259" key="10">
    <source>
        <dbReference type="Pfam" id="PF01431"/>
    </source>
</evidence>
<keyword evidence="9" id="KW-0472">Membrane</keyword>
<feature type="transmembrane region" description="Helical" evidence="9">
    <location>
        <begin position="95"/>
        <end position="120"/>
    </location>
</feature>
<dbReference type="InterPro" id="IPR008753">
    <property type="entry name" value="Peptidase_M13_N"/>
</dbReference>
<dbReference type="MEROPS" id="M13.A26"/>
<comment type="similarity">
    <text evidence="2">Belongs to the peptidase M13 family.</text>
</comment>